<proteinExistence type="predicted"/>
<keyword evidence="2" id="KW-1185">Reference proteome</keyword>
<evidence type="ECO:0008006" key="3">
    <source>
        <dbReference type="Google" id="ProtNLM"/>
    </source>
</evidence>
<dbReference type="EMBL" id="JBHMDG010000028">
    <property type="protein sequence ID" value="MFB9315084.1"/>
    <property type="molecule type" value="Genomic_DNA"/>
</dbReference>
<reference evidence="1 2" key="1">
    <citation type="submission" date="2024-09" db="EMBL/GenBank/DDBJ databases">
        <authorList>
            <person name="Sun Q."/>
            <person name="Mori K."/>
        </authorList>
    </citation>
    <scope>NUCLEOTIDE SEQUENCE [LARGE SCALE GENOMIC DNA]</scope>
    <source>
        <strain evidence="1 2">JCM 9626</strain>
    </source>
</reference>
<organism evidence="1 2">
    <name type="scientific">Nocardioides plantarum</name>
    <dbReference type="NCBI Taxonomy" id="29299"/>
    <lineage>
        <taxon>Bacteria</taxon>
        <taxon>Bacillati</taxon>
        <taxon>Actinomycetota</taxon>
        <taxon>Actinomycetes</taxon>
        <taxon>Propionibacteriales</taxon>
        <taxon>Nocardioidaceae</taxon>
        <taxon>Nocardioides</taxon>
    </lineage>
</organism>
<comment type="caution">
    <text evidence="1">The sequence shown here is derived from an EMBL/GenBank/DDBJ whole genome shotgun (WGS) entry which is preliminary data.</text>
</comment>
<sequence length="237" mass="24759">MLASFSRWLATRDGLRRDVRTAAVALVVASVVMATPSVAAKIQDADSVDGLSAIKATTSTSARKGKLVATDSHGRLPDNIIAKSRDADRLDGLDSASYATKSARRGEVRTGDFGAWGGGSGSYLGDTVLLGARLPVRIPENRTTVLAPGASPTAECPGPGRVNPQGWLCIYTAQRGSIGTMYVYNPTDAGYGTSRTGFGLYASCSDTGCWAYGSWALRVGSSADLPDRPAPSRRTVP</sequence>
<name>A0ABV5KHI3_9ACTN</name>
<evidence type="ECO:0000313" key="1">
    <source>
        <dbReference type="EMBL" id="MFB9315084.1"/>
    </source>
</evidence>
<evidence type="ECO:0000313" key="2">
    <source>
        <dbReference type="Proteomes" id="UP001589750"/>
    </source>
</evidence>
<gene>
    <name evidence="1" type="ORF">ACFFRI_18675</name>
</gene>
<protein>
    <recommendedName>
        <fullName evidence="3">Secreted protein</fullName>
    </recommendedName>
</protein>
<dbReference type="RefSeq" id="WP_140007324.1">
    <property type="nucleotide sequence ID" value="NZ_JBHMDG010000028.1"/>
</dbReference>
<dbReference type="Proteomes" id="UP001589750">
    <property type="component" value="Unassembled WGS sequence"/>
</dbReference>
<accession>A0ABV5KHI3</accession>